<dbReference type="PANTHER" id="PTHR42964:SF1">
    <property type="entry name" value="POLYKETIDE BIOSYNTHESIS ENOYL-COA HYDRATASE PKSH-RELATED"/>
    <property type="match status" value="1"/>
</dbReference>
<keyword evidence="4" id="KW-1185">Reference proteome</keyword>
<evidence type="ECO:0000313" key="3">
    <source>
        <dbReference type="EMBL" id="ONM46750.1"/>
    </source>
</evidence>
<name>A0A1V2TB73_9NOCA</name>
<accession>A0A1V2TB73</accession>
<comment type="caution">
    <text evidence="3">The sequence shown here is derived from an EMBL/GenBank/DDBJ whole genome shotgun (WGS) entry which is preliminary data.</text>
</comment>
<dbReference type="Proteomes" id="UP000188836">
    <property type="component" value="Unassembled WGS sequence"/>
</dbReference>
<organism evidence="3 4">
    <name type="scientific">Nocardia donostiensis</name>
    <dbReference type="NCBI Taxonomy" id="1538463"/>
    <lineage>
        <taxon>Bacteria</taxon>
        <taxon>Bacillati</taxon>
        <taxon>Actinomycetota</taxon>
        <taxon>Actinomycetes</taxon>
        <taxon>Mycobacteriales</taxon>
        <taxon>Nocardiaceae</taxon>
        <taxon>Nocardia</taxon>
    </lineage>
</organism>
<dbReference type="InterPro" id="IPR029045">
    <property type="entry name" value="ClpP/crotonase-like_dom_sf"/>
</dbReference>
<dbReference type="Pfam" id="PF00378">
    <property type="entry name" value="ECH_1"/>
    <property type="match status" value="1"/>
</dbReference>
<comment type="similarity">
    <text evidence="1">Belongs to the enoyl-CoA hydratase/isomerase family.</text>
</comment>
<dbReference type="InterPro" id="IPR051683">
    <property type="entry name" value="Enoyl-CoA_Hydratase/Isomerase"/>
</dbReference>
<dbReference type="Gene3D" id="3.90.226.10">
    <property type="entry name" value="2-enoyl-CoA Hydratase, Chain A, domain 1"/>
    <property type="match status" value="1"/>
</dbReference>
<protein>
    <submittedName>
        <fullName evidence="3">Enoyl-CoA hydratase</fullName>
    </submittedName>
</protein>
<evidence type="ECO:0000313" key="4">
    <source>
        <dbReference type="Proteomes" id="UP000188836"/>
    </source>
</evidence>
<dbReference type="GO" id="GO:0003824">
    <property type="term" value="F:catalytic activity"/>
    <property type="evidence" value="ECO:0007669"/>
    <property type="project" value="UniProtKB-ARBA"/>
</dbReference>
<reference evidence="3 4" key="1">
    <citation type="journal article" date="2016" name="Antonie Van Leeuwenhoek">
        <title>Nocardia donostiensis sp. nov., isolated from human respiratory specimens.</title>
        <authorList>
            <person name="Ercibengoa M."/>
            <person name="Bell M."/>
            <person name="Marimon J.M."/>
            <person name="Humrighouse B."/>
            <person name="Klenk H.P."/>
            <person name="Potter G."/>
            <person name="Perez-Trallero E."/>
        </authorList>
    </citation>
    <scope>NUCLEOTIDE SEQUENCE [LARGE SCALE GENOMIC DNA]</scope>
    <source>
        <strain evidence="3 4">X1655</strain>
    </source>
</reference>
<dbReference type="RefSeq" id="WP_077120093.1">
    <property type="nucleotide sequence ID" value="NZ_LOKT01000003.1"/>
</dbReference>
<dbReference type="InterPro" id="IPR014748">
    <property type="entry name" value="Enoyl-CoA_hydra_C"/>
</dbReference>
<evidence type="ECO:0000256" key="1">
    <source>
        <dbReference type="ARBA" id="ARBA00005254"/>
    </source>
</evidence>
<dbReference type="PANTHER" id="PTHR42964">
    <property type="entry name" value="ENOYL-COA HYDRATASE"/>
    <property type="match status" value="1"/>
</dbReference>
<dbReference type="InterPro" id="IPR001753">
    <property type="entry name" value="Enoyl-CoA_hydra/iso"/>
</dbReference>
<dbReference type="SUPFAM" id="SSF52096">
    <property type="entry name" value="ClpP/crotonase"/>
    <property type="match status" value="1"/>
</dbReference>
<gene>
    <name evidence="3" type="ORF">B0T46_21065</name>
</gene>
<feature type="region of interest" description="Disordered" evidence="2">
    <location>
        <begin position="255"/>
        <end position="276"/>
    </location>
</feature>
<dbReference type="STRING" id="1538463.B0T36_05465"/>
<evidence type="ECO:0000256" key="2">
    <source>
        <dbReference type="SAM" id="MobiDB-lite"/>
    </source>
</evidence>
<dbReference type="EMBL" id="MUMY01000020">
    <property type="protein sequence ID" value="ONM46750.1"/>
    <property type="molecule type" value="Genomic_DNA"/>
</dbReference>
<sequence length="276" mass="30241">MTQQGEQVQTTGPEVLFEKRDHVAYITLNRPHKGNSLTGTMMPVMKELWGEVRDDPWIRAAIVTGAGERHFCTGADVDVVASRGGMSTGTGPLTDEVYWSPRQNRVWKPVICAANGLVAGAGLHFVVDADIVVAADTVSFMDTHVNVGLVGAMENIGLAKRLPLGTALRMTLMGRDYRLPAQRAYQLGLVDELVAADKVMDTAEEIARSIVKNSPAAVSLSQQAIWNSLEMGYTQACEYGWALLRLHWAHPDATEGPRAFSERREPRWTTAPRTEA</sequence>
<dbReference type="OrthoDB" id="153350at2"/>
<proteinExistence type="inferred from homology"/>
<dbReference type="CDD" id="cd06558">
    <property type="entry name" value="crotonase-like"/>
    <property type="match status" value="1"/>
</dbReference>
<feature type="compositionally biased region" description="Basic and acidic residues" evidence="2">
    <location>
        <begin position="255"/>
        <end position="267"/>
    </location>
</feature>
<dbReference type="Gene3D" id="1.10.12.10">
    <property type="entry name" value="Lyase 2-enoyl-coa Hydratase, Chain A, domain 2"/>
    <property type="match status" value="1"/>
</dbReference>
<dbReference type="AlphaFoldDB" id="A0A1V2TB73"/>